<name>A0A7C4XVJ1_UNCW3</name>
<dbReference type="Pfam" id="PF12950">
    <property type="entry name" value="TaqI_C"/>
    <property type="match status" value="1"/>
</dbReference>
<evidence type="ECO:0000259" key="2">
    <source>
        <dbReference type="Pfam" id="PF12950"/>
    </source>
</evidence>
<keyword evidence="1" id="KW-0812">Transmembrane</keyword>
<sequence>MALKKLLLDRIIITATYDREGLLTLDTVMNTFLNKHSFPYQYILGILNSWLAEWFYCWFVYNRAIMTMHFDEHYMGKLPIKKIIPQNQSIADQITNLVNQILSLTQSKDYLHNPEKQTSVKELEEQIDSLVYKLYDLTEEEIKIIEGK</sequence>
<feature type="domain" description="TaqI-like C-terminal specificity" evidence="2">
    <location>
        <begin position="13"/>
        <end position="80"/>
    </location>
</feature>
<evidence type="ECO:0000256" key="1">
    <source>
        <dbReference type="SAM" id="Phobius"/>
    </source>
</evidence>
<proteinExistence type="predicted"/>
<protein>
    <recommendedName>
        <fullName evidence="2">TaqI-like C-terminal specificity domain-containing protein</fullName>
    </recommendedName>
</protein>
<dbReference type="EMBL" id="DTGZ01000151">
    <property type="protein sequence ID" value="HGV98219.1"/>
    <property type="molecule type" value="Genomic_DNA"/>
</dbReference>
<feature type="transmembrane region" description="Helical" evidence="1">
    <location>
        <begin position="40"/>
        <end position="61"/>
    </location>
</feature>
<comment type="caution">
    <text evidence="3">The sequence shown here is derived from an EMBL/GenBank/DDBJ whole genome shotgun (WGS) entry which is preliminary data.</text>
</comment>
<organism evidence="3">
    <name type="scientific">candidate division WOR-3 bacterium</name>
    <dbReference type="NCBI Taxonomy" id="2052148"/>
    <lineage>
        <taxon>Bacteria</taxon>
        <taxon>Bacteria division WOR-3</taxon>
    </lineage>
</organism>
<keyword evidence="1" id="KW-1133">Transmembrane helix</keyword>
<dbReference type="AlphaFoldDB" id="A0A7C4XVJ1"/>
<gene>
    <name evidence="3" type="ORF">ENV60_07980</name>
</gene>
<evidence type="ECO:0000313" key="3">
    <source>
        <dbReference type="EMBL" id="HGV98219.1"/>
    </source>
</evidence>
<keyword evidence="1" id="KW-0472">Membrane</keyword>
<reference evidence="3" key="1">
    <citation type="journal article" date="2020" name="mSystems">
        <title>Genome- and Community-Level Interaction Insights into Carbon Utilization and Element Cycling Functions of Hydrothermarchaeota in Hydrothermal Sediment.</title>
        <authorList>
            <person name="Zhou Z."/>
            <person name="Liu Y."/>
            <person name="Xu W."/>
            <person name="Pan J."/>
            <person name="Luo Z.H."/>
            <person name="Li M."/>
        </authorList>
    </citation>
    <scope>NUCLEOTIDE SEQUENCE [LARGE SCALE GENOMIC DNA]</scope>
    <source>
        <strain evidence="3">SpSt-774</strain>
    </source>
</reference>
<dbReference type="InterPro" id="IPR025931">
    <property type="entry name" value="TaqI_C"/>
</dbReference>
<accession>A0A7C4XVJ1</accession>